<reference evidence="8" key="1">
    <citation type="submission" date="2016-11" db="EMBL/GenBank/DDBJ databases">
        <authorList>
            <person name="Varghese N."/>
            <person name="Submissions S."/>
        </authorList>
    </citation>
    <scope>NUCLEOTIDE SEQUENCE [LARGE SCALE GENOMIC DNA]</scope>
    <source>
        <strain evidence="8">DSM 29326</strain>
    </source>
</reference>
<dbReference type="PANTHER" id="PTHR35008:SF4">
    <property type="entry name" value="BLL4482 PROTEIN"/>
    <property type="match status" value="1"/>
</dbReference>
<evidence type="ECO:0000313" key="8">
    <source>
        <dbReference type="Proteomes" id="UP000183987"/>
    </source>
</evidence>
<keyword evidence="2 4" id="KW-0479">Metal-binding</keyword>
<dbReference type="Gene3D" id="1.10.760.10">
    <property type="entry name" value="Cytochrome c-like domain"/>
    <property type="match status" value="2"/>
</dbReference>
<feature type="domain" description="Cytochrome c" evidence="6">
    <location>
        <begin position="162"/>
        <end position="271"/>
    </location>
</feature>
<accession>A0A1M4WV90</accession>
<evidence type="ECO:0000256" key="5">
    <source>
        <dbReference type="SAM" id="SignalP"/>
    </source>
</evidence>
<organism evidence="7 8">
    <name type="scientific">Loktanella atrilutea</name>
    <dbReference type="NCBI Taxonomy" id="366533"/>
    <lineage>
        <taxon>Bacteria</taxon>
        <taxon>Pseudomonadati</taxon>
        <taxon>Pseudomonadota</taxon>
        <taxon>Alphaproteobacteria</taxon>
        <taxon>Rhodobacterales</taxon>
        <taxon>Roseobacteraceae</taxon>
        <taxon>Loktanella</taxon>
    </lineage>
</organism>
<dbReference type="GO" id="GO:0046872">
    <property type="term" value="F:metal ion binding"/>
    <property type="evidence" value="ECO:0007669"/>
    <property type="project" value="UniProtKB-KW"/>
</dbReference>
<dbReference type="STRING" id="366533.SAMN05444339_102245"/>
<dbReference type="InterPro" id="IPR036909">
    <property type="entry name" value="Cyt_c-like_dom_sf"/>
</dbReference>
<evidence type="ECO:0000256" key="3">
    <source>
        <dbReference type="ARBA" id="ARBA00023004"/>
    </source>
</evidence>
<dbReference type="EMBL" id="FQUE01000002">
    <property type="protein sequence ID" value="SHE85159.1"/>
    <property type="molecule type" value="Genomic_DNA"/>
</dbReference>
<keyword evidence="5" id="KW-0732">Signal</keyword>
<dbReference type="InterPro" id="IPR009056">
    <property type="entry name" value="Cyt_c-like_dom"/>
</dbReference>
<dbReference type="PANTHER" id="PTHR35008">
    <property type="entry name" value="BLL4482 PROTEIN-RELATED"/>
    <property type="match status" value="1"/>
</dbReference>
<dbReference type="GO" id="GO:0020037">
    <property type="term" value="F:heme binding"/>
    <property type="evidence" value="ECO:0007669"/>
    <property type="project" value="InterPro"/>
</dbReference>
<keyword evidence="1 4" id="KW-0349">Heme</keyword>
<dbReference type="Proteomes" id="UP000183987">
    <property type="component" value="Unassembled WGS sequence"/>
</dbReference>
<dbReference type="PROSITE" id="PS51007">
    <property type="entry name" value="CYTC"/>
    <property type="match status" value="2"/>
</dbReference>
<dbReference type="SUPFAM" id="SSF46626">
    <property type="entry name" value="Cytochrome c"/>
    <property type="match status" value="2"/>
</dbReference>
<evidence type="ECO:0000256" key="2">
    <source>
        <dbReference type="ARBA" id="ARBA00022723"/>
    </source>
</evidence>
<gene>
    <name evidence="7" type="ORF">SAMN05444339_102245</name>
</gene>
<evidence type="ECO:0000259" key="6">
    <source>
        <dbReference type="PROSITE" id="PS51007"/>
    </source>
</evidence>
<keyword evidence="3 4" id="KW-0408">Iron</keyword>
<protein>
    <recommendedName>
        <fullName evidence="6">Cytochrome c domain-containing protein</fullName>
    </recommendedName>
</protein>
<dbReference type="InterPro" id="IPR051459">
    <property type="entry name" value="Cytochrome_c-type_DH"/>
</dbReference>
<feature type="domain" description="Cytochrome c" evidence="6">
    <location>
        <begin position="21"/>
        <end position="129"/>
    </location>
</feature>
<dbReference type="GO" id="GO:0009055">
    <property type="term" value="F:electron transfer activity"/>
    <property type="evidence" value="ECO:0007669"/>
    <property type="project" value="InterPro"/>
</dbReference>
<feature type="signal peptide" evidence="5">
    <location>
        <begin position="1"/>
        <end position="19"/>
    </location>
</feature>
<keyword evidence="8" id="KW-1185">Reference proteome</keyword>
<sequence length="278" mass="28885">MKHVLKAAILGLTATGAMADVSVERGEYLVTGPMGCGNCHTPQGADGPIPGAELSGMLVDQNPGFTAIASNITPAGDIADWSDDELAKAIREGIRPDGSVIGPPMPIGLYRHISDDDLGSIVAYLRTVHAVENDPGKSVYNIPLPPAYGPPLTSVSAPAEGETAEWGGYVASISHCFECHSTPVEGVPDLAGHYGQGGLEFAGPWGVSVAPDITAGEDGIGKYSDADLAAMIQHGIRPDGNRMLPPMPYPYLAKMTDQDLSAVILYLRSGPTAPPAEM</sequence>
<dbReference type="AlphaFoldDB" id="A0A1M4WV90"/>
<dbReference type="Pfam" id="PF00034">
    <property type="entry name" value="Cytochrom_C"/>
    <property type="match status" value="2"/>
</dbReference>
<evidence type="ECO:0000313" key="7">
    <source>
        <dbReference type="EMBL" id="SHE85159.1"/>
    </source>
</evidence>
<dbReference type="RefSeq" id="WP_245810584.1">
    <property type="nucleotide sequence ID" value="NZ_FQUE01000002.1"/>
</dbReference>
<proteinExistence type="predicted"/>
<evidence type="ECO:0000256" key="4">
    <source>
        <dbReference type="PROSITE-ProRule" id="PRU00433"/>
    </source>
</evidence>
<evidence type="ECO:0000256" key="1">
    <source>
        <dbReference type="ARBA" id="ARBA00022617"/>
    </source>
</evidence>
<feature type="chain" id="PRO_5013200259" description="Cytochrome c domain-containing protein" evidence="5">
    <location>
        <begin position="20"/>
        <end position="278"/>
    </location>
</feature>
<name>A0A1M4WV90_LOKAT</name>